<evidence type="ECO:0000256" key="2">
    <source>
        <dbReference type="ARBA" id="ARBA00004584"/>
    </source>
</evidence>
<organism evidence="14">
    <name type="scientific">Drosophila rhopaloa</name>
    <name type="common">Fruit fly</name>
    <dbReference type="NCBI Taxonomy" id="1041015"/>
    <lineage>
        <taxon>Eukaryota</taxon>
        <taxon>Metazoa</taxon>
        <taxon>Ecdysozoa</taxon>
        <taxon>Arthropoda</taxon>
        <taxon>Hexapoda</taxon>
        <taxon>Insecta</taxon>
        <taxon>Pterygota</taxon>
        <taxon>Neoptera</taxon>
        <taxon>Endopterygota</taxon>
        <taxon>Diptera</taxon>
        <taxon>Brachycera</taxon>
        <taxon>Muscomorpha</taxon>
        <taxon>Ephydroidea</taxon>
        <taxon>Drosophilidae</taxon>
        <taxon>Drosophila</taxon>
        <taxon>Sophophora</taxon>
    </lineage>
</organism>
<dbReference type="RefSeq" id="XP_016976674.1">
    <property type="nucleotide sequence ID" value="XM_017121185.1"/>
</dbReference>
<reference evidence="12" key="3">
    <citation type="submission" date="2025-05" db="UniProtKB">
        <authorList>
            <consortium name="EnsemblMetazoa"/>
        </authorList>
    </citation>
    <scope>IDENTIFICATION</scope>
</reference>
<dbReference type="OrthoDB" id="6360905at2759"/>
<evidence type="ECO:0000313" key="12">
    <source>
        <dbReference type="EnsemblMetazoa" id="XP_016976674.1"/>
    </source>
</evidence>
<comment type="subcellular location">
    <subcellularLocation>
        <location evidence="2">Chromosome</location>
        <location evidence="2">Centromere</location>
    </subcellularLocation>
    <subcellularLocation>
        <location evidence="1">Nucleus</location>
    </subcellularLocation>
</comment>
<evidence type="ECO:0000313" key="14">
    <source>
        <dbReference type="RefSeq" id="XP_016976674.1"/>
    </source>
</evidence>
<evidence type="ECO:0000313" key="13">
    <source>
        <dbReference type="Proteomes" id="UP001652680"/>
    </source>
</evidence>
<evidence type="ECO:0000256" key="6">
    <source>
        <dbReference type="ARBA" id="ARBA00022776"/>
    </source>
</evidence>
<reference evidence="13" key="1">
    <citation type="journal article" date="2021" name="Elife">
        <title>Highly contiguous assemblies of 101 drosophilid genomes.</title>
        <authorList>
            <person name="Kim B.Y."/>
            <person name="Wang J.R."/>
            <person name="Miller D.E."/>
            <person name="Barmina O."/>
            <person name="Delaney E."/>
            <person name="Thompson A."/>
            <person name="Comeault A.A."/>
            <person name="Peede D."/>
            <person name="D'Agostino E.R."/>
            <person name="Pelaez J."/>
            <person name="Aguilar J.M."/>
            <person name="Haji D."/>
            <person name="Matsunaga T."/>
            <person name="Armstrong E.E."/>
            <person name="Zych M."/>
            <person name="Ogawa Y."/>
            <person name="Stamenkovic-Radak M."/>
            <person name="Jelic M."/>
            <person name="Veselinovic M.S."/>
            <person name="Tanaskovic M."/>
            <person name="Eric P."/>
            <person name="Gao J.J."/>
            <person name="Katoh T.K."/>
            <person name="Toda M.J."/>
            <person name="Watabe H."/>
            <person name="Watada M."/>
            <person name="Davis J.S."/>
            <person name="Moyle L.C."/>
            <person name="Manoli G."/>
            <person name="Bertolini E."/>
            <person name="Kostal V."/>
            <person name="Hawley R.S."/>
            <person name="Takahashi A."/>
            <person name="Jones C.D."/>
            <person name="Price D.K."/>
            <person name="Whiteman N."/>
            <person name="Kopp A."/>
            <person name="Matute D.R."/>
            <person name="Petrov D.A."/>
        </authorList>
    </citation>
    <scope>NUCLEOTIDE SEQUENCE [LARGE SCALE GENOMIC DNA]</scope>
</reference>
<keyword evidence="13" id="KW-1185">Reference proteome</keyword>
<keyword evidence="4" id="KW-0158">Chromosome</keyword>
<keyword evidence="8" id="KW-0131">Cell cycle</keyword>
<dbReference type="InterPro" id="IPR018867">
    <property type="entry name" value="Cell_div_borealin"/>
</dbReference>
<reference evidence="14" key="2">
    <citation type="submission" date="2025-04" db="UniProtKB">
        <authorList>
            <consortium name="RefSeq"/>
        </authorList>
    </citation>
    <scope>IDENTIFICATION</scope>
</reference>
<evidence type="ECO:0000256" key="5">
    <source>
        <dbReference type="ARBA" id="ARBA00022618"/>
    </source>
</evidence>
<dbReference type="GO" id="GO:0005634">
    <property type="term" value="C:nucleus"/>
    <property type="evidence" value="ECO:0007669"/>
    <property type="project" value="UniProtKB-SubCell"/>
</dbReference>
<dbReference type="EnsemblMetazoa" id="XM_017121185.2">
    <property type="protein sequence ID" value="XP_016976674.1"/>
    <property type="gene ID" value="LOC108042750"/>
</dbReference>
<evidence type="ECO:0000256" key="7">
    <source>
        <dbReference type="ARBA" id="ARBA00023242"/>
    </source>
</evidence>
<name>A0A6P4EJC1_DRORH</name>
<protein>
    <submittedName>
        <fullName evidence="14">Borealin</fullName>
    </submittedName>
</protein>
<dbReference type="GO" id="GO:0051301">
    <property type="term" value="P:cell division"/>
    <property type="evidence" value="ECO:0007669"/>
    <property type="project" value="UniProtKB-KW"/>
</dbReference>
<dbReference type="PANTHER" id="PTHR16040:SF7">
    <property type="entry name" value="AUSTRALIN, ISOFORM A-RELATED"/>
    <property type="match status" value="1"/>
</dbReference>
<evidence type="ECO:0000256" key="9">
    <source>
        <dbReference type="ARBA" id="ARBA00023328"/>
    </source>
</evidence>
<dbReference type="GO" id="GO:0032133">
    <property type="term" value="C:chromosome passenger complex"/>
    <property type="evidence" value="ECO:0007669"/>
    <property type="project" value="TreeGrafter"/>
</dbReference>
<keyword evidence="6" id="KW-0498">Mitosis</keyword>
<gene>
    <name evidence="14" type="primary">LOC108042750</name>
    <name evidence="12" type="synonym">108042750</name>
</gene>
<dbReference type="Pfam" id="PF10512">
    <property type="entry name" value="Borealin"/>
    <property type="match status" value="1"/>
</dbReference>
<feature type="compositionally biased region" description="Polar residues" evidence="10">
    <location>
        <begin position="91"/>
        <end position="119"/>
    </location>
</feature>
<keyword evidence="5" id="KW-0132">Cell division</keyword>
<dbReference type="Proteomes" id="UP001652680">
    <property type="component" value="Unassembled WGS sequence"/>
</dbReference>
<accession>A0A6P4EJC1</accession>
<evidence type="ECO:0000259" key="11">
    <source>
        <dbReference type="Pfam" id="PF10512"/>
    </source>
</evidence>
<feature type="region of interest" description="Disordered" evidence="10">
    <location>
        <begin position="85"/>
        <end position="120"/>
    </location>
</feature>
<evidence type="ECO:0000256" key="3">
    <source>
        <dbReference type="ARBA" id="ARBA00009914"/>
    </source>
</evidence>
<dbReference type="PANTHER" id="PTHR16040">
    <property type="entry name" value="AUSTRALIN, ISOFORM A-RELATED"/>
    <property type="match status" value="1"/>
</dbReference>
<comment type="similarity">
    <text evidence="3">Belongs to the borealin family.</text>
</comment>
<dbReference type="GO" id="GO:0051233">
    <property type="term" value="C:spindle midzone"/>
    <property type="evidence" value="ECO:0007669"/>
    <property type="project" value="TreeGrafter"/>
</dbReference>
<dbReference type="GeneID" id="108042750"/>
<dbReference type="GO" id="GO:0000775">
    <property type="term" value="C:chromosome, centromeric region"/>
    <property type="evidence" value="ECO:0007669"/>
    <property type="project" value="UniProtKB-SubCell"/>
</dbReference>
<dbReference type="AlphaFoldDB" id="A0A6P4EJC1"/>
<dbReference type="InterPro" id="IPR046466">
    <property type="entry name" value="Borealin_C"/>
</dbReference>
<evidence type="ECO:0000256" key="8">
    <source>
        <dbReference type="ARBA" id="ARBA00023306"/>
    </source>
</evidence>
<evidence type="ECO:0000256" key="1">
    <source>
        <dbReference type="ARBA" id="ARBA00004123"/>
    </source>
</evidence>
<keyword evidence="9" id="KW-0137">Centromere</keyword>
<evidence type="ECO:0000256" key="10">
    <source>
        <dbReference type="SAM" id="MobiDB-lite"/>
    </source>
</evidence>
<sequence length="226" mass="25787">MPRTKIVLRKQAQRKKADREEKVRLAQMKMDSALEKIDEMGKRYKQEVDNQIKLIRGRTDKQLLQMKLSDFTALNIKNFAEHQWAVPKPPTSRSLSISQPRGRTRTPQSSQFPRLQAQSADRALRGDSMSFVRWPRAGEQVLSKAGSPLAVQMQSDRCADVHIPTKKGVITVKPQRINEVKREVLMQLDENTLNQVKTLKSNLGLIVDMATKLGRLKTCERTTQGN</sequence>
<feature type="domain" description="Borealin C-terminal" evidence="11">
    <location>
        <begin position="101"/>
        <end position="208"/>
    </location>
</feature>
<dbReference type="GO" id="GO:0000070">
    <property type="term" value="P:mitotic sister chromatid segregation"/>
    <property type="evidence" value="ECO:0007669"/>
    <property type="project" value="TreeGrafter"/>
</dbReference>
<evidence type="ECO:0000256" key="4">
    <source>
        <dbReference type="ARBA" id="ARBA00022454"/>
    </source>
</evidence>
<keyword evidence="7" id="KW-0539">Nucleus</keyword>
<proteinExistence type="inferred from homology"/>